<keyword evidence="2" id="KW-1185">Reference proteome</keyword>
<reference evidence="1 2" key="1">
    <citation type="submission" date="2024-08" db="EMBL/GenBank/DDBJ databases">
        <authorList>
            <person name="Cucini C."/>
            <person name="Frati F."/>
        </authorList>
    </citation>
    <scope>NUCLEOTIDE SEQUENCE [LARGE SCALE GENOMIC DNA]</scope>
</reference>
<name>A0ABP1R954_9HEXA</name>
<accession>A0ABP1R954</accession>
<protein>
    <submittedName>
        <fullName evidence="1">Uncharacterized protein</fullName>
    </submittedName>
</protein>
<proteinExistence type="predicted"/>
<comment type="caution">
    <text evidence="1">The sequence shown here is derived from an EMBL/GenBank/DDBJ whole genome shotgun (WGS) entry which is preliminary data.</text>
</comment>
<evidence type="ECO:0000313" key="1">
    <source>
        <dbReference type="EMBL" id="CAL8119861.1"/>
    </source>
</evidence>
<dbReference type="EMBL" id="CAXLJM020000061">
    <property type="protein sequence ID" value="CAL8119861.1"/>
    <property type="molecule type" value="Genomic_DNA"/>
</dbReference>
<gene>
    <name evidence="1" type="ORF">ODALV1_LOCUS18749</name>
</gene>
<organism evidence="1 2">
    <name type="scientific">Orchesella dallaii</name>
    <dbReference type="NCBI Taxonomy" id="48710"/>
    <lineage>
        <taxon>Eukaryota</taxon>
        <taxon>Metazoa</taxon>
        <taxon>Ecdysozoa</taxon>
        <taxon>Arthropoda</taxon>
        <taxon>Hexapoda</taxon>
        <taxon>Collembola</taxon>
        <taxon>Entomobryomorpha</taxon>
        <taxon>Entomobryoidea</taxon>
        <taxon>Orchesellidae</taxon>
        <taxon>Orchesellinae</taxon>
        <taxon>Orchesella</taxon>
    </lineage>
</organism>
<sequence>MTVLLDDGGEEIVIAKHFLYYNYDPIPKKGFSGEPRKDMYLMASVGTFRYSRNYLLSSDMLDKATAIFDTRDPHYKNLGILFGMISGVIISTCDINDFEEDWMKGLVEAAKQIRIDHFTELIEEIMIKLCNTDNMFELCDLAEEHQLKTALVKIVISIEQWQHILEGEECDGFN</sequence>
<evidence type="ECO:0000313" key="2">
    <source>
        <dbReference type="Proteomes" id="UP001642540"/>
    </source>
</evidence>
<dbReference type="Proteomes" id="UP001642540">
    <property type="component" value="Unassembled WGS sequence"/>
</dbReference>